<dbReference type="EMBL" id="JAVRQU010000002">
    <property type="protein sequence ID" value="KAK5706858.1"/>
    <property type="molecule type" value="Genomic_DNA"/>
</dbReference>
<organism evidence="2 3">
    <name type="scientific">Elasticomyces elasticus</name>
    <dbReference type="NCBI Taxonomy" id="574655"/>
    <lineage>
        <taxon>Eukaryota</taxon>
        <taxon>Fungi</taxon>
        <taxon>Dikarya</taxon>
        <taxon>Ascomycota</taxon>
        <taxon>Pezizomycotina</taxon>
        <taxon>Dothideomycetes</taxon>
        <taxon>Dothideomycetidae</taxon>
        <taxon>Mycosphaerellales</taxon>
        <taxon>Teratosphaeriaceae</taxon>
        <taxon>Elasticomyces</taxon>
    </lineage>
</organism>
<dbReference type="Proteomes" id="UP001310594">
    <property type="component" value="Unassembled WGS sequence"/>
</dbReference>
<protein>
    <submittedName>
        <fullName evidence="2">Uncharacterized protein</fullName>
    </submittedName>
</protein>
<evidence type="ECO:0000256" key="1">
    <source>
        <dbReference type="SAM" id="MobiDB-lite"/>
    </source>
</evidence>
<feature type="compositionally biased region" description="Pro residues" evidence="1">
    <location>
        <begin position="168"/>
        <end position="178"/>
    </location>
</feature>
<sequence>MSQSYNTPGDGTYLTNNQHHFRQPGYAGPDNTCSAPAEPLGYGNPGHLPAFDDDSDDDFDDETPAKLQKKYLAAQKKCLIAQDQAIGTMVQNTYAIMRLNRAAMDLSLAAPSVARGIPPYGRDERVGRRPGNSGPQAGGLRRHSADIMGHNMMPPPSQADPVTQGVPDPEPSNLPAPGHPGAAPEAHVGGNQTPYQPAPAIGQTNVGPSGAGQQAWIALATRMGLLYDGEFAL</sequence>
<feature type="compositionally biased region" description="Acidic residues" evidence="1">
    <location>
        <begin position="51"/>
        <end position="61"/>
    </location>
</feature>
<feature type="region of interest" description="Disordered" evidence="1">
    <location>
        <begin position="118"/>
        <end position="210"/>
    </location>
</feature>
<feature type="compositionally biased region" description="Low complexity" evidence="1">
    <location>
        <begin position="179"/>
        <end position="190"/>
    </location>
</feature>
<evidence type="ECO:0000313" key="3">
    <source>
        <dbReference type="Proteomes" id="UP001310594"/>
    </source>
</evidence>
<accession>A0AAN7VWR5</accession>
<reference evidence="2" key="1">
    <citation type="submission" date="2023-08" db="EMBL/GenBank/DDBJ databases">
        <title>Black Yeasts Isolated from many extreme environments.</title>
        <authorList>
            <person name="Coleine C."/>
            <person name="Stajich J.E."/>
            <person name="Selbmann L."/>
        </authorList>
    </citation>
    <scope>NUCLEOTIDE SEQUENCE</scope>
    <source>
        <strain evidence="2">CCFEE 5810</strain>
    </source>
</reference>
<gene>
    <name evidence="2" type="ORF">LTR97_001850</name>
</gene>
<feature type="compositionally biased region" description="Polar residues" evidence="1">
    <location>
        <begin position="1"/>
        <end position="18"/>
    </location>
</feature>
<comment type="caution">
    <text evidence="2">The sequence shown here is derived from an EMBL/GenBank/DDBJ whole genome shotgun (WGS) entry which is preliminary data.</text>
</comment>
<evidence type="ECO:0000313" key="2">
    <source>
        <dbReference type="EMBL" id="KAK5706858.1"/>
    </source>
</evidence>
<dbReference type="AlphaFoldDB" id="A0AAN7VWR5"/>
<proteinExistence type="predicted"/>
<name>A0AAN7VWR5_9PEZI</name>
<feature type="region of interest" description="Disordered" evidence="1">
    <location>
        <begin position="1"/>
        <end position="61"/>
    </location>
</feature>